<dbReference type="OrthoDB" id="5922526at2759"/>
<evidence type="ECO:0000313" key="2">
    <source>
        <dbReference type="EMBL" id="KRZ61139.1"/>
    </source>
</evidence>
<keyword evidence="3" id="KW-1185">Reference proteome</keyword>
<protein>
    <submittedName>
        <fullName evidence="2">Uncharacterized protein</fullName>
    </submittedName>
</protein>
<sequence length="194" mass="22289">MALTGITVFFNWSGRFQFDFHLFSQNWKCNSDVVIPIYRGIRIRFQAWPREEFFLINAATELIKGGSVELVSFLLLLRNNRWKRLNLATRGLTIFFTKNSRTPRDFVGGLRPDEKTLRMLFCNSLISTMAIPVASLIRSHDIMTPVDSKLWVFHKQLYLSLEISSVGRSTNASGASLAHFARWNPQLASNSDDR</sequence>
<evidence type="ECO:0000313" key="1">
    <source>
        <dbReference type="EMBL" id="KRZ47885.1"/>
    </source>
</evidence>
<reference evidence="2 3" key="1">
    <citation type="submission" date="2015-05" db="EMBL/GenBank/DDBJ databases">
        <title>Evolution of Trichinella species and genotypes.</title>
        <authorList>
            <person name="Korhonen P.K."/>
            <person name="Edoardo P."/>
            <person name="Giuseppe L.R."/>
            <person name="Gasser R.B."/>
        </authorList>
    </citation>
    <scope>NUCLEOTIDE SEQUENCE [LARGE SCALE GENOMIC DNA]</scope>
    <source>
        <strain evidence="2">ISS10</strain>
    </source>
</reference>
<dbReference type="Proteomes" id="UP000054721">
    <property type="component" value="Unassembled WGS sequence"/>
</dbReference>
<name>A0A0V1LNS6_9BILA</name>
<dbReference type="EMBL" id="JYDW01000531">
    <property type="protein sequence ID" value="KRZ47885.1"/>
    <property type="molecule type" value="Genomic_DNA"/>
</dbReference>
<accession>A0A0V1LNS6</accession>
<gene>
    <name evidence="1" type="ORF">T02_5022</name>
    <name evidence="2" type="ORF">T02_7885</name>
</gene>
<proteinExistence type="predicted"/>
<dbReference type="AlphaFoldDB" id="A0A0V1LNS6"/>
<dbReference type="EMBL" id="JYDW01000021">
    <property type="protein sequence ID" value="KRZ61139.1"/>
    <property type="molecule type" value="Genomic_DNA"/>
</dbReference>
<comment type="caution">
    <text evidence="2">The sequence shown here is derived from an EMBL/GenBank/DDBJ whole genome shotgun (WGS) entry which is preliminary data.</text>
</comment>
<organism evidence="2 3">
    <name type="scientific">Trichinella nativa</name>
    <dbReference type="NCBI Taxonomy" id="6335"/>
    <lineage>
        <taxon>Eukaryota</taxon>
        <taxon>Metazoa</taxon>
        <taxon>Ecdysozoa</taxon>
        <taxon>Nematoda</taxon>
        <taxon>Enoplea</taxon>
        <taxon>Dorylaimia</taxon>
        <taxon>Trichinellida</taxon>
        <taxon>Trichinellidae</taxon>
        <taxon>Trichinella</taxon>
    </lineage>
</organism>
<evidence type="ECO:0000313" key="3">
    <source>
        <dbReference type="Proteomes" id="UP000054721"/>
    </source>
</evidence>